<name>A0A6C2YGN2_9BACT</name>
<accession>A0A6C2YGN2</accession>
<gene>
    <name evidence="1" type="ORF">GMBLW1_33020</name>
</gene>
<reference evidence="1" key="1">
    <citation type="submission" date="2019-04" db="EMBL/GenBank/DDBJ databases">
        <authorList>
            <consortium name="Science for Life Laboratories"/>
        </authorList>
    </citation>
    <scope>NUCLEOTIDE SEQUENCE</scope>
    <source>
        <strain evidence="1">MBLW1</strain>
    </source>
</reference>
<sequence>MSMIGMFARIGLGMLGELRIWESFTPRHQVQRLDLRV</sequence>
<dbReference type="AlphaFoldDB" id="A0A6C2YGN2"/>
<protein>
    <submittedName>
        <fullName evidence="1">Uncharacterized protein</fullName>
    </submittedName>
</protein>
<dbReference type="EMBL" id="LR593887">
    <property type="protein sequence ID" value="VTR96734.1"/>
    <property type="molecule type" value="Genomic_DNA"/>
</dbReference>
<proteinExistence type="predicted"/>
<evidence type="ECO:0000313" key="1">
    <source>
        <dbReference type="EMBL" id="VIP00658.1"/>
    </source>
</evidence>
<dbReference type="KEGG" id="tim:GMBLW1_33020"/>
<evidence type="ECO:0000313" key="2">
    <source>
        <dbReference type="Proteomes" id="UP000464378"/>
    </source>
</evidence>
<organism evidence="1">
    <name type="scientific">Tuwongella immobilis</name>
    <dbReference type="NCBI Taxonomy" id="692036"/>
    <lineage>
        <taxon>Bacteria</taxon>
        <taxon>Pseudomonadati</taxon>
        <taxon>Planctomycetota</taxon>
        <taxon>Planctomycetia</taxon>
        <taxon>Gemmatales</taxon>
        <taxon>Gemmataceae</taxon>
        <taxon>Tuwongella</taxon>
    </lineage>
</organism>
<keyword evidence="2" id="KW-1185">Reference proteome</keyword>
<dbReference type="Proteomes" id="UP000464378">
    <property type="component" value="Chromosome"/>
</dbReference>
<dbReference type="EMBL" id="LR586016">
    <property type="protein sequence ID" value="VIP00658.1"/>
    <property type="molecule type" value="Genomic_DNA"/>
</dbReference>
<dbReference type="InParanoid" id="A0A6C2YGN2"/>